<dbReference type="GO" id="GO:0019243">
    <property type="term" value="P:methylglyoxal catabolic process to D-lactate via S-lactoyl-glutathione"/>
    <property type="evidence" value="ECO:0007669"/>
    <property type="project" value="TreeGrafter"/>
</dbReference>
<evidence type="ECO:0000313" key="6">
    <source>
        <dbReference type="Proteomes" id="UP000310314"/>
    </source>
</evidence>
<comment type="caution">
    <text evidence="5">The sequence shown here is derived from an EMBL/GenBank/DDBJ whole genome shotgun (WGS) entry which is preliminary data.</text>
</comment>
<evidence type="ECO:0000259" key="4">
    <source>
        <dbReference type="Pfam" id="PF01965"/>
    </source>
</evidence>
<evidence type="ECO:0000313" key="5">
    <source>
        <dbReference type="EMBL" id="TMM59300.1"/>
    </source>
</evidence>
<evidence type="ECO:0000256" key="3">
    <source>
        <dbReference type="ARBA" id="ARBA00038493"/>
    </source>
</evidence>
<dbReference type="PROSITE" id="PS51257">
    <property type="entry name" value="PROKAR_LIPOPROTEIN"/>
    <property type="match status" value="1"/>
</dbReference>
<proteinExistence type="inferred from homology"/>
<gene>
    <name evidence="5" type="ORF">FEE95_07660</name>
</gene>
<dbReference type="EMBL" id="VATY01000001">
    <property type="protein sequence ID" value="TMM59300.1"/>
    <property type="molecule type" value="Genomic_DNA"/>
</dbReference>
<evidence type="ECO:0000256" key="1">
    <source>
        <dbReference type="ARBA" id="ARBA00023016"/>
    </source>
</evidence>
<dbReference type="AlphaFoldDB" id="A0A5S3PWS0"/>
<dbReference type="GO" id="GO:0016740">
    <property type="term" value="F:transferase activity"/>
    <property type="evidence" value="ECO:0007669"/>
    <property type="project" value="UniProtKB-KW"/>
</dbReference>
<keyword evidence="5" id="KW-0808">Transferase</keyword>
<dbReference type="RefSeq" id="WP_138657288.1">
    <property type="nucleotide sequence ID" value="NZ_VATY01000001.1"/>
</dbReference>
<protein>
    <submittedName>
        <fullName evidence="5">Type 1 glutamine amidotransferase domain-containing protein</fullName>
    </submittedName>
</protein>
<keyword evidence="6" id="KW-1185">Reference proteome</keyword>
<comment type="similarity">
    <text evidence="3">Belongs to the peptidase C56 family. HSP31-like subfamily.</text>
</comment>
<dbReference type="InterPro" id="IPR002818">
    <property type="entry name" value="DJ-1/PfpI"/>
</dbReference>
<dbReference type="GO" id="GO:0005737">
    <property type="term" value="C:cytoplasm"/>
    <property type="evidence" value="ECO:0007669"/>
    <property type="project" value="TreeGrafter"/>
</dbReference>
<dbReference type="InterPro" id="IPR050325">
    <property type="entry name" value="Prot/Nucl_acid_deglycase"/>
</dbReference>
<dbReference type="PANTHER" id="PTHR48094">
    <property type="entry name" value="PROTEIN/NUCLEIC ACID DEGLYCASE DJ-1-RELATED"/>
    <property type="match status" value="1"/>
</dbReference>
<name>A0A5S3PWS0_9FLAO</name>
<dbReference type="Gene3D" id="3.40.50.880">
    <property type="match status" value="1"/>
</dbReference>
<dbReference type="Pfam" id="PF01965">
    <property type="entry name" value="DJ-1_PfpI"/>
    <property type="match status" value="1"/>
</dbReference>
<accession>A0A5S3PWS0</accession>
<reference evidence="5 6" key="1">
    <citation type="submission" date="2019-05" db="EMBL/GenBank/DDBJ databases">
        <authorList>
            <person name="Zhang J.-Y."/>
            <person name="Feg X."/>
            <person name="Du Z.-J."/>
        </authorList>
    </citation>
    <scope>NUCLEOTIDE SEQUENCE [LARGE SCALE GENOMIC DNA]</scope>
    <source>
        <strain evidence="5 6">RZ26</strain>
    </source>
</reference>
<dbReference type="CDD" id="cd03141">
    <property type="entry name" value="GATase1_Hsp31_like"/>
    <property type="match status" value="1"/>
</dbReference>
<feature type="domain" description="DJ-1/PfpI" evidence="4">
    <location>
        <begin position="60"/>
        <end position="256"/>
    </location>
</feature>
<keyword evidence="2" id="KW-0456">Lyase</keyword>
<dbReference type="PANTHER" id="PTHR48094:SF11">
    <property type="entry name" value="GLUTATHIONE-INDEPENDENT GLYOXALASE HSP31-RELATED"/>
    <property type="match status" value="1"/>
</dbReference>
<keyword evidence="5" id="KW-0315">Glutamine amidotransferase</keyword>
<dbReference type="GO" id="GO:0019172">
    <property type="term" value="F:glyoxalase III activity"/>
    <property type="evidence" value="ECO:0007669"/>
    <property type="project" value="TreeGrafter"/>
</dbReference>
<evidence type="ECO:0000256" key="2">
    <source>
        <dbReference type="ARBA" id="ARBA00023239"/>
    </source>
</evidence>
<dbReference type="InterPro" id="IPR029062">
    <property type="entry name" value="Class_I_gatase-like"/>
</dbReference>
<sequence length="261" mass="29041">MKNTMYALFAILFLLVGCKQNPEKLTSKTEITQQAERILFIVSNAHFYGDSDIAASNHFSEIVQAYEVFKKKGYSIDFVSPQGGAIPIGYISTSDPLQKKYIYDNEFMDDLETTKKPTEIVASDYKAVYYGGGGAAMFGVAENEAIQKIVMELYEQHNGIVSAICHGTAGIVNLKTQYGSYLFTGKKVNGFPDIFENKDAEYYKTFPFSIQETINKRGGDFQFSEKGWDGFYQVDGRLITGQDPSAAATVAEKVIETLQQS</sequence>
<dbReference type="Proteomes" id="UP000310314">
    <property type="component" value="Unassembled WGS sequence"/>
</dbReference>
<keyword evidence="1" id="KW-0346">Stress response</keyword>
<dbReference type="SUPFAM" id="SSF52317">
    <property type="entry name" value="Class I glutamine amidotransferase-like"/>
    <property type="match status" value="1"/>
</dbReference>
<dbReference type="OrthoDB" id="9792284at2"/>
<organism evidence="5 6">
    <name type="scientific">Maribacter algarum</name>
    <name type="common">ex Zhang et al. 2020</name>
    <dbReference type="NCBI Taxonomy" id="2578118"/>
    <lineage>
        <taxon>Bacteria</taxon>
        <taxon>Pseudomonadati</taxon>
        <taxon>Bacteroidota</taxon>
        <taxon>Flavobacteriia</taxon>
        <taxon>Flavobacteriales</taxon>
        <taxon>Flavobacteriaceae</taxon>
        <taxon>Maribacter</taxon>
    </lineage>
</organism>